<sequence length="188" mass="21450">MSETLASEQPPGQTVTAIIVHQPRREAYEEYERWLADIREACRQFPGYLSTDVIRPIGEHNSYTVIIRFAGVEQLRAWMDSEVRRDYLQRIAHTLEDGDRYVIQTGLDFWFAPPAAKPPKRYKQFLLTLSAIFPLTVAVPWALGPLAGGGSIAALLLGKLLVATLIVFLMVFVIMPRYTRLVAKWLYR</sequence>
<organism evidence="3 4">
    <name type="scientific">Thauera sedimentorum</name>
    <dbReference type="NCBI Taxonomy" id="2767595"/>
    <lineage>
        <taxon>Bacteria</taxon>
        <taxon>Pseudomonadati</taxon>
        <taxon>Pseudomonadota</taxon>
        <taxon>Betaproteobacteria</taxon>
        <taxon>Rhodocyclales</taxon>
        <taxon>Zoogloeaceae</taxon>
        <taxon>Thauera</taxon>
    </lineage>
</organism>
<protein>
    <submittedName>
        <fullName evidence="3">Antibiotic biosynthesis monooxygenase</fullName>
    </submittedName>
</protein>
<dbReference type="InterPro" id="IPR038762">
    <property type="entry name" value="ABM_predict"/>
</dbReference>
<proteinExistence type="predicted"/>
<dbReference type="Gene3D" id="3.30.70.100">
    <property type="match status" value="1"/>
</dbReference>
<feature type="transmembrane region" description="Helical" evidence="1">
    <location>
        <begin position="125"/>
        <end position="143"/>
    </location>
</feature>
<evidence type="ECO:0000256" key="1">
    <source>
        <dbReference type="SAM" id="Phobius"/>
    </source>
</evidence>
<keyword evidence="1" id="KW-0812">Transmembrane</keyword>
<dbReference type="EMBL" id="JACYTO010000001">
    <property type="protein sequence ID" value="MBD8502007.1"/>
    <property type="molecule type" value="Genomic_DNA"/>
</dbReference>
<keyword evidence="3" id="KW-0503">Monooxygenase</keyword>
<feature type="transmembrane region" description="Helical" evidence="1">
    <location>
        <begin position="149"/>
        <end position="174"/>
    </location>
</feature>
<keyword evidence="1" id="KW-0472">Membrane</keyword>
<dbReference type="PANTHER" id="PTHR40057:SF1">
    <property type="entry name" value="SLR1162 PROTEIN"/>
    <property type="match status" value="1"/>
</dbReference>
<reference evidence="4" key="1">
    <citation type="submission" date="2023-07" db="EMBL/GenBank/DDBJ databases">
        <title>Thauera sp. CAU 1555 isolated from sand of Yaerae Beach.</title>
        <authorList>
            <person name="Kim W."/>
        </authorList>
    </citation>
    <scope>NUCLEOTIDE SEQUENCE [LARGE SCALE GENOMIC DNA]</scope>
    <source>
        <strain evidence="4">CAU 1555</strain>
    </source>
</reference>
<keyword evidence="4" id="KW-1185">Reference proteome</keyword>
<gene>
    <name evidence="3" type="ORF">IFO67_03865</name>
</gene>
<comment type="caution">
    <text evidence="3">The sequence shown here is derived from an EMBL/GenBank/DDBJ whole genome shotgun (WGS) entry which is preliminary data.</text>
</comment>
<dbReference type="Proteomes" id="UP000603602">
    <property type="component" value="Unassembled WGS sequence"/>
</dbReference>
<feature type="domain" description="ABM" evidence="2">
    <location>
        <begin position="15"/>
        <end position="87"/>
    </location>
</feature>
<dbReference type="InterPro" id="IPR011008">
    <property type="entry name" value="Dimeric_a/b-barrel"/>
</dbReference>
<evidence type="ECO:0000313" key="4">
    <source>
        <dbReference type="Proteomes" id="UP000603602"/>
    </source>
</evidence>
<dbReference type="RefSeq" id="WP_187716812.1">
    <property type="nucleotide sequence ID" value="NZ_JACTAH010000001.1"/>
</dbReference>
<accession>A0ABR9B6L4</accession>
<dbReference type="GO" id="GO:0004497">
    <property type="term" value="F:monooxygenase activity"/>
    <property type="evidence" value="ECO:0007669"/>
    <property type="project" value="UniProtKB-KW"/>
</dbReference>
<keyword evidence="1" id="KW-1133">Transmembrane helix</keyword>
<keyword evidence="3" id="KW-0560">Oxidoreductase</keyword>
<dbReference type="InterPro" id="IPR007138">
    <property type="entry name" value="ABM_dom"/>
</dbReference>
<evidence type="ECO:0000259" key="2">
    <source>
        <dbReference type="Pfam" id="PF03992"/>
    </source>
</evidence>
<name>A0ABR9B6L4_9RHOO</name>
<dbReference type="PANTHER" id="PTHR40057">
    <property type="entry name" value="SLR1162 PROTEIN"/>
    <property type="match status" value="1"/>
</dbReference>
<dbReference type="SUPFAM" id="SSF54909">
    <property type="entry name" value="Dimeric alpha+beta barrel"/>
    <property type="match status" value="1"/>
</dbReference>
<evidence type="ECO:0000313" key="3">
    <source>
        <dbReference type="EMBL" id="MBD8502007.1"/>
    </source>
</evidence>
<dbReference type="Pfam" id="PF03992">
    <property type="entry name" value="ABM"/>
    <property type="match status" value="1"/>
</dbReference>